<reference evidence="2 3" key="1">
    <citation type="submission" date="2022-10" db="EMBL/GenBank/DDBJ databases">
        <title>Weissella fermenti sp. nov., isolated from fermented cabbage.</title>
        <authorList>
            <person name="Lee J.K."/>
            <person name="Baek J.H."/>
            <person name="Choi D.G."/>
            <person name="Kim J.M."/>
            <person name="Jeon C.O."/>
        </authorList>
    </citation>
    <scope>NUCLEOTIDE SEQUENCE [LARGE SCALE GENOMIC DNA]</scope>
    <source>
        <strain evidence="2 3">KACC 18534</strain>
    </source>
</reference>
<dbReference type="InterPro" id="IPR018647">
    <property type="entry name" value="SLFN_3-like_DNA/RNA_helicase"/>
</dbReference>
<dbReference type="EMBL" id="JAOZFE010000001">
    <property type="protein sequence ID" value="MCW0952541.1"/>
    <property type="molecule type" value="Genomic_DNA"/>
</dbReference>
<dbReference type="InterPro" id="IPR027417">
    <property type="entry name" value="P-loop_NTPase"/>
</dbReference>
<sequence length="398" mass="45751">MTNAIFEKFNVPTLTKQQENDLTTLEAFIETGLKADDPHVAIIEGAAGTGKSVLLTALFRRLQTKVKNKVDGFADLDNYFTVNHPELLKVYQALTTDIPELRQKDYVRPTSLINRLDKEERHADVVVIDEGHLLLSKSEPYIRFTQDNQLHEIIKRAKVVIVVFDFDQVMQSKMLWTPDLLQEQLVGSEILQLNLNYQHRVQAPQAIQEWIEAFGHGELRVIPKEHGDYDIQVFDKASDMFSLIKERDASVGLSRIVATTGFPRRHPDEHNVYMDDFDLPWDEYDPQKTPWAERPESINEVGSIYTVQGFDLNYVGVILSPAYEYDDMNDRIVVNTDKVTHREIYKRRPDVTDPATLKALAQTYMLNTLHVLISWGIKGLYVTAADDKLRNRLLELRG</sequence>
<dbReference type="Gene3D" id="3.40.50.300">
    <property type="entry name" value="P-loop containing nucleotide triphosphate hydrolases"/>
    <property type="match status" value="1"/>
</dbReference>
<comment type="caution">
    <text evidence="2">The sequence shown here is derived from an EMBL/GenBank/DDBJ whole genome shotgun (WGS) entry which is preliminary data.</text>
</comment>
<evidence type="ECO:0000259" key="1">
    <source>
        <dbReference type="Pfam" id="PF09848"/>
    </source>
</evidence>
<protein>
    <submittedName>
        <fullName evidence="2">DUF2075 domain-containing protein</fullName>
    </submittedName>
</protein>
<organism evidence="2 3">
    <name type="scientific">Weissella ceti</name>
    <dbReference type="NCBI Taxonomy" id="759620"/>
    <lineage>
        <taxon>Bacteria</taxon>
        <taxon>Bacillati</taxon>
        <taxon>Bacillota</taxon>
        <taxon>Bacilli</taxon>
        <taxon>Lactobacillales</taxon>
        <taxon>Lactobacillaceae</taxon>
        <taxon>Weissella</taxon>
    </lineage>
</organism>
<gene>
    <name evidence="2" type="ORF">OIT44_00325</name>
</gene>
<name>A0ABT3E2B9_9LACO</name>
<evidence type="ECO:0000313" key="3">
    <source>
        <dbReference type="Proteomes" id="UP001526225"/>
    </source>
</evidence>
<dbReference type="Pfam" id="PF09848">
    <property type="entry name" value="SLFN-g3_helicase"/>
    <property type="match status" value="1"/>
</dbReference>
<feature type="domain" description="Schlafen group 3-like DNA/RNA helicase" evidence="1">
    <location>
        <begin position="39"/>
        <end position="386"/>
    </location>
</feature>
<dbReference type="RefSeq" id="WP_213408719.1">
    <property type="nucleotide sequence ID" value="NZ_CP074441.1"/>
</dbReference>
<evidence type="ECO:0000313" key="2">
    <source>
        <dbReference type="EMBL" id="MCW0952541.1"/>
    </source>
</evidence>
<proteinExistence type="predicted"/>
<accession>A0ABT3E2B9</accession>
<keyword evidence="3" id="KW-1185">Reference proteome</keyword>
<dbReference type="SUPFAM" id="SSF52540">
    <property type="entry name" value="P-loop containing nucleoside triphosphate hydrolases"/>
    <property type="match status" value="1"/>
</dbReference>
<dbReference type="Proteomes" id="UP001526225">
    <property type="component" value="Unassembled WGS sequence"/>
</dbReference>